<name>A0A927MMU7_9ACTN</name>
<gene>
    <name evidence="2" type="ORF">HEB94_000439</name>
</gene>
<sequence length="146" mass="15167">MSADVDAALVEVDDPGDLVAFSNGDGGANNCLVDADGGDGRLINFEHACWRHALLDAAALRVPGSMWMTVADPVPLGVEATYREAAGAGLPAVLDDKRYGFGLAAACAINAIETLQRFDKLDGREPGHHSRPQLPTCSPARPATAG</sequence>
<protein>
    <submittedName>
        <fullName evidence="2">Uncharacterized protein</fullName>
    </submittedName>
</protein>
<organism evidence="2 3">
    <name type="scientific">Actinopolymorpha pittospori</name>
    <dbReference type="NCBI Taxonomy" id="648752"/>
    <lineage>
        <taxon>Bacteria</taxon>
        <taxon>Bacillati</taxon>
        <taxon>Actinomycetota</taxon>
        <taxon>Actinomycetes</taxon>
        <taxon>Propionibacteriales</taxon>
        <taxon>Actinopolymorphaceae</taxon>
        <taxon>Actinopolymorpha</taxon>
    </lineage>
</organism>
<dbReference type="RefSeq" id="WP_192748368.1">
    <property type="nucleotide sequence ID" value="NZ_BAABJL010000219.1"/>
</dbReference>
<proteinExistence type="predicted"/>
<evidence type="ECO:0000313" key="3">
    <source>
        <dbReference type="Proteomes" id="UP000638648"/>
    </source>
</evidence>
<accession>A0A927MMU7</accession>
<dbReference type="Proteomes" id="UP000638648">
    <property type="component" value="Unassembled WGS sequence"/>
</dbReference>
<dbReference type="AlphaFoldDB" id="A0A927MMU7"/>
<evidence type="ECO:0000256" key="1">
    <source>
        <dbReference type="SAM" id="MobiDB-lite"/>
    </source>
</evidence>
<keyword evidence="3" id="KW-1185">Reference proteome</keyword>
<reference evidence="2" key="1">
    <citation type="submission" date="2020-10" db="EMBL/GenBank/DDBJ databases">
        <title>Sequencing the genomes of 1000 actinobacteria strains.</title>
        <authorList>
            <person name="Klenk H.-P."/>
        </authorList>
    </citation>
    <scope>NUCLEOTIDE SEQUENCE</scope>
    <source>
        <strain evidence="2">DSM 45354</strain>
    </source>
</reference>
<feature type="region of interest" description="Disordered" evidence="1">
    <location>
        <begin position="121"/>
        <end position="146"/>
    </location>
</feature>
<dbReference type="EMBL" id="JADBEM010000001">
    <property type="protein sequence ID" value="MBE1603591.1"/>
    <property type="molecule type" value="Genomic_DNA"/>
</dbReference>
<evidence type="ECO:0000313" key="2">
    <source>
        <dbReference type="EMBL" id="MBE1603591.1"/>
    </source>
</evidence>
<comment type="caution">
    <text evidence="2">The sequence shown here is derived from an EMBL/GenBank/DDBJ whole genome shotgun (WGS) entry which is preliminary data.</text>
</comment>